<reference evidence="1 2" key="1">
    <citation type="submission" date="2018-01" db="EMBL/GenBank/DDBJ databases">
        <title>A novel member of the phylum Bacteroidetes isolated from glacier ice.</title>
        <authorList>
            <person name="Liu Q."/>
            <person name="Xin Y.-H."/>
        </authorList>
    </citation>
    <scope>NUCLEOTIDE SEQUENCE [LARGE SCALE GENOMIC DNA]</scope>
    <source>
        <strain evidence="1 2">RB1R16</strain>
    </source>
</reference>
<name>A0A2S7STS4_9BACT</name>
<organism evidence="1 2">
    <name type="scientific">Flavipsychrobacter stenotrophus</name>
    <dbReference type="NCBI Taxonomy" id="2077091"/>
    <lineage>
        <taxon>Bacteria</taxon>
        <taxon>Pseudomonadati</taxon>
        <taxon>Bacteroidota</taxon>
        <taxon>Chitinophagia</taxon>
        <taxon>Chitinophagales</taxon>
        <taxon>Chitinophagaceae</taxon>
        <taxon>Flavipsychrobacter</taxon>
    </lineage>
</organism>
<evidence type="ECO:0000313" key="2">
    <source>
        <dbReference type="Proteomes" id="UP000239872"/>
    </source>
</evidence>
<keyword evidence="2" id="KW-1185">Reference proteome</keyword>
<dbReference type="EMBL" id="PPSL01000004">
    <property type="protein sequence ID" value="PQJ09916.1"/>
    <property type="molecule type" value="Genomic_DNA"/>
</dbReference>
<evidence type="ECO:0000313" key="1">
    <source>
        <dbReference type="EMBL" id="PQJ09916.1"/>
    </source>
</evidence>
<sequence length="135" mass="14991">MAVVTLISEPSFAQPSVIKPNPRYAYRSQGYLLSSRFPIDDITGVTVENFRGKHKLSSKELSFLKQQLKLARAFGGLEVEPGHIVVHIQLKSNSKVKLGYTYASTGSIHFERGSANGNDFSGTFFLSVDLNFDNY</sequence>
<protein>
    <submittedName>
        <fullName evidence="1">Uncharacterized protein</fullName>
    </submittedName>
</protein>
<comment type="caution">
    <text evidence="1">The sequence shown here is derived from an EMBL/GenBank/DDBJ whole genome shotgun (WGS) entry which is preliminary data.</text>
</comment>
<accession>A0A2S7STS4</accession>
<gene>
    <name evidence="1" type="ORF">CJD36_014520</name>
</gene>
<proteinExistence type="predicted"/>
<dbReference type="Proteomes" id="UP000239872">
    <property type="component" value="Unassembled WGS sequence"/>
</dbReference>
<dbReference type="AlphaFoldDB" id="A0A2S7STS4"/>